<reference evidence="2 3" key="1">
    <citation type="journal article" date="2021" name="Commun. Biol.">
        <title>The genome of Shorea leprosula (Dipterocarpaceae) highlights the ecological relevance of drought in aseasonal tropical rainforests.</title>
        <authorList>
            <person name="Ng K.K.S."/>
            <person name="Kobayashi M.J."/>
            <person name="Fawcett J.A."/>
            <person name="Hatakeyama M."/>
            <person name="Paape T."/>
            <person name="Ng C.H."/>
            <person name="Ang C.C."/>
            <person name="Tnah L.H."/>
            <person name="Lee C.T."/>
            <person name="Nishiyama T."/>
            <person name="Sese J."/>
            <person name="O'Brien M.J."/>
            <person name="Copetti D."/>
            <person name="Mohd Noor M.I."/>
            <person name="Ong R.C."/>
            <person name="Putra M."/>
            <person name="Sireger I.Z."/>
            <person name="Indrioko S."/>
            <person name="Kosugi Y."/>
            <person name="Izuno A."/>
            <person name="Isagi Y."/>
            <person name="Lee S.L."/>
            <person name="Shimizu K.K."/>
        </authorList>
    </citation>
    <scope>NUCLEOTIDE SEQUENCE [LARGE SCALE GENOMIC DNA]</scope>
    <source>
        <strain evidence="2">214</strain>
    </source>
</reference>
<feature type="compositionally biased region" description="Polar residues" evidence="1">
    <location>
        <begin position="191"/>
        <end position="201"/>
    </location>
</feature>
<dbReference type="PANTHER" id="PTHR33095">
    <property type="entry name" value="OS07G0619500 PROTEIN"/>
    <property type="match status" value="1"/>
</dbReference>
<proteinExistence type="predicted"/>
<feature type="compositionally biased region" description="Basic and acidic residues" evidence="1">
    <location>
        <begin position="96"/>
        <end position="111"/>
    </location>
</feature>
<gene>
    <name evidence="2" type="ORF">SLEP1_g40619</name>
</gene>
<feature type="compositionally biased region" description="Low complexity" evidence="1">
    <location>
        <begin position="155"/>
        <end position="168"/>
    </location>
</feature>
<accession>A0AAV5L450</accession>
<evidence type="ECO:0000256" key="1">
    <source>
        <dbReference type="SAM" id="MobiDB-lite"/>
    </source>
</evidence>
<feature type="region of interest" description="Disordered" evidence="1">
    <location>
        <begin position="1"/>
        <end position="23"/>
    </location>
</feature>
<feature type="region of interest" description="Disordered" evidence="1">
    <location>
        <begin position="85"/>
        <end position="168"/>
    </location>
</feature>
<sequence>MHFAITSAAASMASATRPPSPDSSVPLGYEFEFSARFGSSGSGQTGSMISADELFFNGQIRPMKLSNHLERVQILAPLMDLGREEEEIGEESESGDGEKKSRGRELRLRDKSLRRRTRSMSPLRTADVVTADQIPFSGEKDDEKNEEMMFNETNASMSASSSRSSSAGRSSKRWVFLKDFLRSKSEGRSNNKFWSTISFSPTKEKKLGGNQTVSPAGPVQDSKERKGSSGSENQRERKPVNGVGKRRVARSPHELHYTTNRAHAEEMRKKTYLPYRHGLFGCLGFSSKGYGAMNGLARALNPVSSR</sequence>
<dbReference type="Pfam" id="PF07816">
    <property type="entry name" value="DUF1645"/>
    <property type="match status" value="1"/>
</dbReference>
<dbReference type="EMBL" id="BPVZ01000093">
    <property type="protein sequence ID" value="GKV31971.1"/>
    <property type="molecule type" value="Genomic_DNA"/>
</dbReference>
<dbReference type="Proteomes" id="UP001054252">
    <property type="component" value="Unassembled WGS sequence"/>
</dbReference>
<protein>
    <submittedName>
        <fullName evidence="2">Uncharacterized protein</fullName>
    </submittedName>
</protein>
<dbReference type="PANTHER" id="PTHR33095:SF57">
    <property type="entry name" value="EXPRESSED PROTEIN"/>
    <property type="match status" value="1"/>
</dbReference>
<feature type="region of interest" description="Disordered" evidence="1">
    <location>
        <begin position="191"/>
        <end position="265"/>
    </location>
</feature>
<feature type="compositionally biased region" description="Basic and acidic residues" evidence="1">
    <location>
        <begin position="138"/>
        <end position="147"/>
    </location>
</feature>
<evidence type="ECO:0000313" key="2">
    <source>
        <dbReference type="EMBL" id="GKV31971.1"/>
    </source>
</evidence>
<organism evidence="2 3">
    <name type="scientific">Rubroshorea leprosula</name>
    <dbReference type="NCBI Taxonomy" id="152421"/>
    <lineage>
        <taxon>Eukaryota</taxon>
        <taxon>Viridiplantae</taxon>
        <taxon>Streptophyta</taxon>
        <taxon>Embryophyta</taxon>
        <taxon>Tracheophyta</taxon>
        <taxon>Spermatophyta</taxon>
        <taxon>Magnoliopsida</taxon>
        <taxon>eudicotyledons</taxon>
        <taxon>Gunneridae</taxon>
        <taxon>Pentapetalae</taxon>
        <taxon>rosids</taxon>
        <taxon>malvids</taxon>
        <taxon>Malvales</taxon>
        <taxon>Dipterocarpaceae</taxon>
        <taxon>Rubroshorea</taxon>
    </lineage>
</organism>
<feature type="compositionally biased region" description="Acidic residues" evidence="1">
    <location>
        <begin position="85"/>
        <end position="95"/>
    </location>
</feature>
<keyword evidence="3" id="KW-1185">Reference proteome</keyword>
<dbReference type="InterPro" id="IPR012442">
    <property type="entry name" value="DUF1645_plant"/>
</dbReference>
<feature type="compositionally biased region" description="Basic and acidic residues" evidence="1">
    <location>
        <begin position="221"/>
        <end position="239"/>
    </location>
</feature>
<dbReference type="AlphaFoldDB" id="A0AAV5L450"/>
<feature type="compositionally biased region" description="Basic and acidic residues" evidence="1">
    <location>
        <begin position="251"/>
        <end position="265"/>
    </location>
</feature>
<comment type="caution">
    <text evidence="2">The sequence shown here is derived from an EMBL/GenBank/DDBJ whole genome shotgun (WGS) entry which is preliminary data.</text>
</comment>
<name>A0AAV5L450_9ROSI</name>
<evidence type="ECO:0000313" key="3">
    <source>
        <dbReference type="Proteomes" id="UP001054252"/>
    </source>
</evidence>